<organism evidence="1 2">
    <name type="scientific">Muntiacus muntjak</name>
    <name type="common">Barking deer</name>
    <name type="synonym">Indian muntjac</name>
    <dbReference type="NCBI Taxonomy" id="9888"/>
    <lineage>
        <taxon>Eukaryota</taxon>
        <taxon>Metazoa</taxon>
        <taxon>Chordata</taxon>
        <taxon>Craniata</taxon>
        <taxon>Vertebrata</taxon>
        <taxon>Euteleostomi</taxon>
        <taxon>Mammalia</taxon>
        <taxon>Eutheria</taxon>
        <taxon>Laurasiatheria</taxon>
        <taxon>Artiodactyla</taxon>
        <taxon>Ruminantia</taxon>
        <taxon>Pecora</taxon>
        <taxon>Cervidae</taxon>
        <taxon>Muntiacinae</taxon>
        <taxon>Muntiacus</taxon>
    </lineage>
</organism>
<gene>
    <name evidence="1" type="ORF">FD754_008485</name>
</gene>
<evidence type="ECO:0000313" key="1">
    <source>
        <dbReference type="EMBL" id="KAB0364329.1"/>
    </source>
</evidence>
<dbReference type="PANTHER" id="PTHR13156:SF0">
    <property type="entry name" value="NADH DEHYDROGENASE [UBIQUINONE] IRON-SULFUR PROTEIN 6, MITOCHONDRIAL"/>
    <property type="match status" value="1"/>
</dbReference>
<dbReference type="EMBL" id="VCEA01000001">
    <property type="protein sequence ID" value="KAB0364329.1"/>
    <property type="molecule type" value="Genomic_DNA"/>
</dbReference>
<sequence>FVGGQKEVNGNFAVDLIAEQPVSEIESPVIMCDGSGGALGHTEMYRNLDKETKTWTCGSWGLQFRQNHL</sequence>
<proteinExistence type="predicted"/>
<keyword evidence="2" id="KW-1185">Reference proteome</keyword>
<name>A0A5N3WR30_MUNMU</name>
<accession>A0A5N3WR30</accession>
<comment type="caution">
    <text evidence="1">The sequence shown here is derived from an EMBL/GenBank/DDBJ whole genome shotgun (WGS) entry which is preliminary data.</text>
</comment>
<dbReference type="GO" id="GO:0005739">
    <property type="term" value="C:mitochondrion"/>
    <property type="evidence" value="ECO:0007669"/>
    <property type="project" value="GOC"/>
</dbReference>
<evidence type="ECO:0000313" key="2">
    <source>
        <dbReference type="Proteomes" id="UP000326458"/>
    </source>
</evidence>
<dbReference type="Proteomes" id="UP000326458">
    <property type="component" value="Unassembled WGS sequence"/>
</dbReference>
<dbReference type="Gene3D" id="2.60.260.40">
    <property type="entry name" value="q5lls5 like domains"/>
    <property type="match status" value="1"/>
</dbReference>
<dbReference type="GO" id="GO:0006120">
    <property type="term" value="P:mitochondrial electron transport, NADH to ubiquinone"/>
    <property type="evidence" value="ECO:0007669"/>
    <property type="project" value="TreeGrafter"/>
</dbReference>
<reference evidence="1 2" key="1">
    <citation type="submission" date="2019-06" db="EMBL/GenBank/DDBJ databases">
        <title>Discovery of a novel chromosome fission-fusion reversal in muntjac.</title>
        <authorList>
            <person name="Mudd A.B."/>
            <person name="Bredeson J.V."/>
            <person name="Baum R."/>
            <person name="Hockemeyer D."/>
            <person name="Rokhsar D.S."/>
        </authorList>
    </citation>
    <scope>NUCLEOTIDE SEQUENCE [LARGE SCALE GENOMIC DNA]</scope>
    <source>
        <strain evidence="1">UTSW_UCB_Mm</strain>
        <tissue evidence="1">Fibroblast cell line</tissue>
    </source>
</reference>
<protein>
    <submittedName>
        <fullName evidence="1">Uncharacterized protein</fullName>
    </submittedName>
</protein>
<feature type="non-terminal residue" evidence="1">
    <location>
        <position position="1"/>
    </location>
</feature>
<dbReference type="AlphaFoldDB" id="A0A5N3WR30"/>
<dbReference type="PANTHER" id="PTHR13156">
    <property type="entry name" value="NADH-UBIQUINONE OXIDOREDUCTASE 13 KD-A SUBUNIT"/>
    <property type="match status" value="1"/>
</dbReference>